<dbReference type="RefSeq" id="WP_166506603.1">
    <property type="nucleotide sequence ID" value="NZ_LN854557.1"/>
</dbReference>
<gene>
    <name evidence="1" type="ORF">SGGMMB4_02639</name>
</gene>
<dbReference type="EMBL" id="LN854557">
    <property type="protein sequence ID" value="CRL45105.1"/>
    <property type="molecule type" value="Genomic_DNA"/>
</dbReference>
<sequence length="133" mass="15292">MRRWKITTSAYANKIPRRIWPDELPLLGRSRDHMGQERKAAQLVTFERDETICTKAEIGSRREATAMATASVAVRERNKLAARLGECFEHSTVLAVKNRTGIEYPWRPLRQWCVEHEVEAITVPNARYGAVRS</sequence>
<organism evidence="1 2">
    <name type="scientific">Sodalis glossinidius (strain morsitans)</name>
    <dbReference type="NCBI Taxonomy" id="343509"/>
    <lineage>
        <taxon>Bacteria</taxon>
        <taxon>Pseudomonadati</taxon>
        <taxon>Pseudomonadota</taxon>
        <taxon>Gammaproteobacteria</taxon>
        <taxon>Enterobacterales</taxon>
        <taxon>Bruguierivoracaceae</taxon>
        <taxon>Sodalis</taxon>
    </lineage>
</organism>
<protein>
    <submittedName>
        <fullName evidence="1">Uncharacterized protein</fullName>
    </submittedName>
</protein>
<dbReference type="AlphaFoldDB" id="A0A193QJJ9"/>
<reference evidence="1 2" key="1">
    <citation type="submission" date="2015-05" db="EMBL/GenBank/DDBJ databases">
        <authorList>
            <person name="Goodhead I."/>
        </authorList>
    </citation>
    <scope>NUCLEOTIDE SEQUENCE [LARGE SCALE GENOMIC DNA]</scope>
    <source>
        <strain evidence="2">morsitans</strain>
    </source>
</reference>
<name>A0A193QJJ9_SODGM</name>
<proteinExistence type="predicted"/>
<evidence type="ECO:0000313" key="1">
    <source>
        <dbReference type="EMBL" id="CRL45105.1"/>
    </source>
</evidence>
<accession>A0A193QJJ9</accession>
<dbReference type="Proteomes" id="UP000245838">
    <property type="component" value="Chromosome sggmmb4_Chromosome"/>
</dbReference>
<evidence type="ECO:0000313" key="2">
    <source>
        <dbReference type="Proteomes" id="UP000245838"/>
    </source>
</evidence>